<feature type="compositionally biased region" description="Polar residues" evidence="1">
    <location>
        <begin position="29"/>
        <end position="41"/>
    </location>
</feature>
<name>A0A9P1EAP7_CUSEU</name>
<sequence>MEPLVESEEKAREGTGVHGEQMNIDKHGASSSIEGSQTTKPGKNEWTNEKHSMYLSSMETSFVNQLYDSLESFGWHSRNKCSSDHKISKQKHSTSGQFKIFQDGNWTKIDVSRGEPMSPRLNRREGTGLFLASPWIKHYRLVRHHVGTSSNTQEEIHVPVGMMSCNHEAQFDLHQESNDSITEVTDQNFVDDDLETSSKTSLRMKSMEGR</sequence>
<protein>
    <submittedName>
        <fullName evidence="2">Uncharacterized protein</fullName>
    </submittedName>
</protein>
<gene>
    <name evidence="2" type="ORF">CEURO_LOCUS11560</name>
</gene>
<dbReference type="Proteomes" id="UP001152484">
    <property type="component" value="Unassembled WGS sequence"/>
</dbReference>
<keyword evidence="3" id="KW-1185">Reference proteome</keyword>
<dbReference type="InterPro" id="IPR044678">
    <property type="entry name" value="COR27/28"/>
</dbReference>
<evidence type="ECO:0000313" key="2">
    <source>
        <dbReference type="EMBL" id="CAH9091425.1"/>
    </source>
</evidence>
<evidence type="ECO:0000256" key="1">
    <source>
        <dbReference type="SAM" id="MobiDB-lite"/>
    </source>
</evidence>
<dbReference type="GO" id="GO:0042752">
    <property type="term" value="P:regulation of circadian rhythm"/>
    <property type="evidence" value="ECO:0007669"/>
    <property type="project" value="InterPro"/>
</dbReference>
<feature type="region of interest" description="Disordered" evidence="1">
    <location>
        <begin position="1"/>
        <end position="47"/>
    </location>
</feature>
<dbReference type="EMBL" id="CAMAPE010000027">
    <property type="protein sequence ID" value="CAH9091425.1"/>
    <property type="molecule type" value="Genomic_DNA"/>
</dbReference>
<comment type="caution">
    <text evidence="2">The sequence shown here is derived from an EMBL/GenBank/DDBJ whole genome shotgun (WGS) entry which is preliminary data.</text>
</comment>
<dbReference type="AlphaFoldDB" id="A0A9P1EAP7"/>
<proteinExistence type="predicted"/>
<dbReference type="PANTHER" id="PTHR33676:SF3">
    <property type="entry name" value="COLD-REGULATED PROTEIN 27"/>
    <property type="match status" value="1"/>
</dbReference>
<accession>A0A9P1EAP7</accession>
<reference evidence="2" key="1">
    <citation type="submission" date="2022-07" db="EMBL/GenBank/DDBJ databases">
        <authorList>
            <person name="Macas J."/>
            <person name="Novak P."/>
            <person name="Neumann P."/>
        </authorList>
    </citation>
    <scope>NUCLEOTIDE SEQUENCE</scope>
</reference>
<dbReference type="PANTHER" id="PTHR33676">
    <property type="entry name" value="COLD REGULATED PROTEIN 27"/>
    <property type="match status" value="1"/>
</dbReference>
<dbReference type="OrthoDB" id="1923282at2759"/>
<evidence type="ECO:0000313" key="3">
    <source>
        <dbReference type="Proteomes" id="UP001152484"/>
    </source>
</evidence>
<dbReference type="GO" id="GO:0009409">
    <property type="term" value="P:response to cold"/>
    <property type="evidence" value="ECO:0007669"/>
    <property type="project" value="InterPro"/>
</dbReference>
<organism evidence="2 3">
    <name type="scientific">Cuscuta europaea</name>
    <name type="common">European dodder</name>
    <dbReference type="NCBI Taxonomy" id="41803"/>
    <lineage>
        <taxon>Eukaryota</taxon>
        <taxon>Viridiplantae</taxon>
        <taxon>Streptophyta</taxon>
        <taxon>Embryophyta</taxon>
        <taxon>Tracheophyta</taxon>
        <taxon>Spermatophyta</taxon>
        <taxon>Magnoliopsida</taxon>
        <taxon>eudicotyledons</taxon>
        <taxon>Gunneridae</taxon>
        <taxon>Pentapetalae</taxon>
        <taxon>asterids</taxon>
        <taxon>lamiids</taxon>
        <taxon>Solanales</taxon>
        <taxon>Convolvulaceae</taxon>
        <taxon>Cuscuteae</taxon>
        <taxon>Cuscuta</taxon>
        <taxon>Cuscuta subgen. Cuscuta</taxon>
    </lineage>
</organism>